<dbReference type="Proteomes" id="UP000003558">
    <property type="component" value="Unassembled WGS sequence"/>
</dbReference>
<evidence type="ECO:0000256" key="4">
    <source>
        <dbReference type="ARBA" id="ARBA00022679"/>
    </source>
</evidence>
<gene>
    <name evidence="11" type="ORF">GOALK_028_00040</name>
</gene>
<dbReference type="eggNOG" id="COG4585">
    <property type="taxonomic scope" value="Bacteria"/>
</dbReference>
<dbReference type="InterPro" id="IPR011712">
    <property type="entry name" value="Sig_transdc_His_kin_sub3_dim/P"/>
</dbReference>
<sequence length="403" mass="42990">MGGSGRGLRTYSGTVTSFTADLGAELRRRVERAGGDYPPLYPAVILSASVVVTAVAVAQRYPFDHLGWVIAGLVLACLTLVLDLSVPPSTYVCFTVLASTLCFLMAPVPNDAAPLQLTLTAAIGAAMYSLRTGIRVAVVCVALVVAFGIFGGLESPALYALGVACGWLIGYMVLIQKRLSDNRARVLRERADRAASDERRRIAREIHDVIAHSLSITMLNVTGARRALEQDRDVDDAIDALTDAERQGRQAMSEIRNIVHVLGANETQPPTTPPSDRDLAALIDDYRKAGIHVSHRVDGDLAALPDPVSAALYRITQESLANVVKHSTANRATVSVTVGDSVEITIENPHFGGRARDRDGAGIDGMTQRAALLGGTFETCHDNGTWTVRATLPARVMTDGIGV</sequence>
<dbReference type="PANTHER" id="PTHR24421:SF10">
    <property type="entry name" value="NITRATE_NITRITE SENSOR PROTEIN NARQ"/>
    <property type="match status" value="1"/>
</dbReference>
<accession>F9VRT7</accession>
<evidence type="ECO:0000256" key="2">
    <source>
        <dbReference type="ARBA" id="ARBA00012438"/>
    </source>
</evidence>
<dbReference type="Gene3D" id="1.20.5.1930">
    <property type="match status" value="1"/>
</dbReference>
<evidence type="ECO:0000256" key="1">
    <source>
        <dbReference type="ARBA" id="ARBA00000085"/>
    </source>
</evidence>
<dbReference type="InterPro" id="IPR050482">
    <property type="entry name" value="Sensor_HK_TwoCompSys"/>
</dbReference>
<keyword evidence="5" id="KW-0547">Nucleotide-binding</keyword>
<dbReference type="CDD" id="cd16917">
    <property type="entry name" value="HATPase_UhpB-NarQ-NarX-like"/>
    <property type="match status" value="1"/>
</dbReference>
<feature type="domain" description="Signal transduction histidine kinase subgroup 3 dimerisation and phosphoacceptor" evidence="10">
    <location>
        <begin position="198"/>
        <end position="262"/>
    </location>
</feature>
<dbReference type="InterPro" id="IPR036890">
    <property type="entry name" value="HATPase_C_sf"/>
</dbReference>
<keyword evidence="8" id="KW-0902">Two-component regulatory system</keyword>
<dbReference type="PANTHER" id="PTHR24421">
    <property type="entry name" value="NITRATE/NITRITE SENSOR PROTEIN NARX-RELATED"/>
    <property type="match status" value="1"/>
</dbReference>
<proteinExistence type="predicted"/>
<dbReference type="EMBL" id="BACI01000028">
    <property type="protein sequence ID" value="GAA11326.1"/>
    <property type="molecule type" value="Genomic_DNA"/>
</dbReference>
<dbReference type="Gene3D" id="3.30.565.10">
    <property type="entry name" value="Histidine kinase-like ATPase, C-terminal domain"/>
    <property type="match status" value="1"/>
</dbReference>
<feature type="transmembrane region" description="Helical" evidence="9">
    <location>
        <begin position="88"/>
        <end position="108"/>
    </location>
</feature>
<dbReference type="GO" id="GO:0000155">
    <property type="term" value="F:phosphorelay sensor kinase activity"/>
    <property type="evidence" value="ECO:0007669"/>
    <property type="project" value="InterPro"/>
</dbReference>
<feature type="transmembrane region" description="Helical" evidence="9">
    <location>
        <begin position="128"/>
        <end position="150"/>
    </location>
</feature>
<keyword evidence="9" id="KW-0812">Transmembrane</keyword>
<name>F9VRT7_9ACTN</name>
<dbReference type="GO" id="GO:0046983">
    <property type="term" value="F:protein dimerization activity"/>
    <property type="evidence" value="ECO:0007669"/>
    <property type="project" value="InterPro"/>
</dbReference>
<organism evidence="11 12">
    <name type="scientific">Gordonia alkanivorans NBRC 16433</name>
    <dbReference type="NCBI Taxonomy" id="1027371"/>
    <lineage>
        <taxon>Bacteria</taxon>
        <taxon>Bacillati</taxon>
        <taxon>Actinomycetota</taxon>
        <taxon>Actinomycetes</taxon>
        <taxon>Mycobacteriales</taxon>
        <taxon>Gordoniaceae</taxon>
        <taxon>Gordonia</taxon>
    </lineage>
</organism>
<protein>
    <recommendedName>
        <fullName evidence="2">histidine kinase</fullName>
        <ecNumber evidence="2">2.7.13.3</ecNumber>
    </recommendedName>
</protein>
<dbReference type="Pfam" id="PF07730">
    <property type="entry name" value="HisKA_3"/>
    <property type="match status" value="1"/>
</dbReference>
<comment type="catalytic activity">
    <reaction evidence="1">
        <text>ATP + protein L-histidine = ADP + protein N-phospho-L-histidine.</text>
        <dbReference type="EC" id="2.7.13.3"/>
    </reaction>
</comment>
<feature type="transmembrane region" description="Helical" evidence="9">
    <location>
        <begin position="65"/>
        <end position="82"/>
    </location>
</feature>
<evidence type="ECO:0000313" key="12">
    <source>
        <dbReference type="Proteomes" id="UP000003558"/>
    </source>
</evidence>
<evidence type="ECO:0000256" key="5">
    <source>
        <dbReference type="ARBA" id="ARBA00022741"/>
    </source>
</evidence>
<feature type="transmembrane region" description="Helical" evidence="9">
    <location>
        <begin position="40"/>
        <end position="58"/>
    </location>
</feature>
<evidence type="ECO:0000256" key="9">
    <source>
        <dbReference type="SAM" id="Phobius"/>
    </source>
</evidence>
<keyword evidence="4" id="KW-0808">Transferase</keyword>
<dbReference type="GO" id="GO:0005524">
    <property type="term" value="F:ATP binding"/>
    <property type="evidence" value="ECO:0007669"/>
    <property type="project" value="UniProtKB-KW"/>
</dbReference>
<dbReference type="STRING" id="1027371.GOALK_028_00040"/>
<reference evidence="11 12" key="1">
    <citation type="submission" date="2011-05" db="EMBL/GenBank/DDBJ databases">
        <title>Whole genome shotgun sequence of Gordonia alkanivorans NBRC 16433.</title>
        <authorList>
            <person name="Hosoyama A."/>
            <person name="Nakamura S."/>
            <person name="Takarada H."/>
            <person name="Tsuchikane K."/>
            <person name="Yamazaki S."/>
            <person name="Fujita N."/>
        </authorList>
    </citation>
    <scope>NUCLEOTIDE SEQUENCE [LARGE SCALE GENOMIC DNA]</scope>
    <source>
        <strain evidence="11 12">NBRC 16433</strain>
    </source>
</reference>
<feature type="transmembrane region" description="Helical" evidence="9">
    <location>
        <begin position="156"/>
        <end position="175"/>
    </location>
</feature>
<evidence type="ECO:0000313" key="11">
    <source>
        <dbReference type="EMBL" id="GAA11326.1"/>
    </source>
</evidence>
<evidence type="ECO:0000256" key="3">
    <source>
        <dbReference type="ARBA" id="ARBA00022553"/>
    </source>
</evidence>
<evidence type="ECO:0000256" key="8">
    <source>
        <dbReference type="ARBA" id="ARBA00023012"/>
    </source>
</evidence>
<evidence type="ECO:0000256" key="6">
    <source>
        <dbReference type="ARBA" id="ARBA00022777"/>
    </source>
</evidence>
<keyword evidence="9" id="KW-1133">Transmembrane helix</keyword>
<dbReference type="SUPFAM" id="SSF55874">
    <property type="entry name" value="ATPase domain of HSP90 chaperone/DNA topoisomerase II/histidine kinase"/>
    <property type="match status" value="1"/>
</dbReference>
<evidence type="ECO:0000259" key="10">
    <source>
        <dbReference type="Pfam" id="PF07730"/>
    </source>
</evidence>
<dbReference type="EC" id="2.7.13.3" evidence="2"/>
<comment type="caution">
    <text evidence="11">The sequence shown here is derived from an EMBL/GenBank/DDBJ whole genome shotgun (WGS) entry which is preliminary data.</text>
</comment>
<dbReference type="GO" id="GO:0016020">
    <property type="term" value="C:membrane"/>
    <property type="evidence" value="ECO:0007669"/>
    <property type="project" value="InterPro"/>
</dbReference>
<dbReference type="AlphaFoldDB" id="F9VRT7"/>
<keyword evidence="6 11" id="KW-0418">Kinase</keyword>
<keyword evidence="7" id="KW-0067">ATP-binding</keyword>
<evidence type="ECO:0000256" key="7">
    <source>
        <dbReference type="ARBA" id="ARBA00022840"/>
    </source>
</evidence>
<keyword evidence="9" id="KW-0472">Membrane</keyword>
<keyword evidence="3" id="KW-0597">Phosphoprotein</keyword>